<keyword evidence="3" id="KW-1185">Reference proteome</keyword>
<feature type="compositionally biased region" description="Polar residues" evidence="1">
    <location>
        <begin position="470"/>
        <end position="489"/>
    </location>
</feature>
<protein>
    <submittedName>
        <fullName evidence="2">Uncharacterized protein</fullName>
    </submittedName>
</protein>
<evidence type="ECO:0000313" key="2">
    <source>
        <dbReference type="EMBL" id="KAA8490975.1"/>
    </source>
</evidence>
<evidence type="ECO:0000256" key="1">
    <source>
        <dbReference type="SAM" id="MobiDB-lite"/>
    </source>
</evidence>
<accession>A0A5J4YIK2</accession>
<dbReference type="EMBL" id="VRMN01000017">
    <property type="protein sequence ID" value="KAA8490975.1"/>
    <property type="molecule type" value="Genomic_DNA"/>
</dbReference>
<gene>
    <name evidence="2" type="ORF">FVE85_9867</name>
</gene>
<evidence type="ECO:0000313" key="3">
    <source>
        <dbReference type="Proteomes" id="UP000324585"/>
    </source>
</evidence>
<dbReference type="Proteomes" id="UP000324585">
    <property type="component" value="Unassembled WGS sequence"/>
</dbReference>
<reference evidence="3" key="1">
    <citation type="journal article" date="2019" name="Nat. Commun.">
        <title>Expansion of phycobilisome linker gene families in mesophilic red algae.</title>
        <authorList>
            <person name="Lee J."/>
            <person name="Kim D."/>
            <person name="Bhattacharya D."/>
            <person name="Yoon H.S."/>
        </authorList>
    </citation>
    <scope>NUCLEOTIDE SEQUENCE [LARGE SCALE GENOMIC DNA]</scope>
    <source>
        <strain evidence="3">CCMP 1328</strain>
    </source>
</reference>
<name>A0A5J4YIK2_PORPP</name>
<feature type="region of interest" description="Disordered" evidence="1">
    <location>
        <begin position="158"/>
        <end position="186"/>
    </location>
</feature>
<feature type="region of interest" description="Disordered" evidence="1">
    <location>
        <begin position="437"/>
        <end position="489"/>
    </location>
</feature>
<feature type="compositionally biased region" description="Polar residues" evidence="1">
    <location>
        <begin position="158"/>
        <end position="168"/>
    </location>
</feature>
<feature type="region of interest" description="Disordered" evidence="1">
    <location>
        <begin position="503"/>
        <end position="523"/>
    </location>
</feature>
<dbReference type="AlphaFoldDB" id="A0A5J4YIK2"/>
<sequence>MADVAEDPYRTETDTDEDHVCRIKEKAALRREKVALRDEACACFPFATASDLKARPLGLNFAFQLSNATSSALIDEWNGQLGVWRLGRRDFGGNSASRLAGRKRGGTQLVCGSDDIGSHDASRVGAIAHTRSARSLPFEVKMEDIAVALTPKRRKLLTHQSPPISDTPGQMHGRSRAGRSPRSMHLTPRRNVRLELLEDSFKSESESSADLRRMEDGQASDLILGTSLRDILATRSAGHEHDTNDLSVGSRHADLDASHHMEPIIVDLVGDEVVGLRSGPTHEDESAGEDTADAASLARGLVEAEAYLADPQSKTSASDAVPATSAHSLASKAVAVEPVQSNTTRVDQKLPAAGHIRNQESAARLEAPAPLPQSAASRLRVLQTQHGSLLQQPVFGIGNVLHSFTRGSSQAQSASEPPVLPTVDDVFIDNLARSVQADEDQSAASHAPRADASGAAKAFRSSDVRAASPASVQTPSGTHAAVSAQNQVTESGKSAVASAVAAPGASSAPSTGAPKVHLQSHDHASARADVPVLASSRQEVEVPCFVRLLGVRQWWAMRVKPEKQFSASHFTESPHHVYMNGKLRVYFDVRPALAHDQDAKFFSGAIRAVVFGKSRFPDQKSAESWWRANADLFLGNDPDDLKTLRLWPAEEELRPASPDVVE</sequence>
<comment type="caution">
    <text evidence="2">The sequence shown here is derived from an EMBL/GenBank/DDBJ whole genome shotgun (WGS) entry which is preliminary data.</text>
</comment>
<feature type="compositionally biased region" description="Low complexity" evidence="1">
    <location>
        <begin position="503"/>
        <end position="515"/>
    </location>
</feature>
<organism evidence="2 3">
    <name type="scientific">Porphyridium purpureum</name>
    <name type="common">Red alga</name>
    <name type="synonym">Porphyridium cruentum</name>
    <dbReference type="NCBI Taxonomy" id="35688"/>
    <lineage>
        <taxon>Eukaryota</taxon>
        <taxon>Rhodophyta</taxon>
        <taxon>Bangiophyceae</taxon>
        <taxon>Porphyridiales</taxon>
        <taxon>Porphyridiaceae</taxon>
        <taxon>Porphyridium</taxon>
    </lineage>
</organism>
<proteinExistence type="predicted"/>